<dbReference type="OrthoDB" id="574431at2"/>
<dbReference type="AlphaFoldDB" id="A0A1M7PJT4"/>
<feature type="transmembrane region" description="Helical" evidence="1">
    <location>
        <begin position="27"/>
        <end position="44"/>
    </location>
</feature>
<dbReference type="STRING" id="1190415.SAMN05216593_11169"/>
<sequence>MDKRLPDLHTWQWRGYTDNHRHPANRVLHLIAAPLFIVAALLIVDGLFSLSIASIAIGVIGLAAALAFQRHGHMLEQQ</sequence>
<keyword evidence="1" id="KW-0472">Membrane</keyword>
<accession>A0A1M7PJT4</accession>
<reference evidence="2 3" key="1">
    <citation type="submission" date="2016-11" db="EMBL/GenBank/DDBJ databases">
        <authorList>
            <person name="Jaros S."/>
            <person name="Januszkiewicz K."/>
            <person name="Wedrychowicz H."/>
        </authorList>
    </citation>
    <scope>NUCLEOTIDE SEQUENCE [LARGE SCALE GENOMIC DNA]</scope>
    <source>
        <strain evidence="2 3">LMG 26898</strain>
    </source>
</reference>
<dbReference type="Proteomes" id="UP000183983">
    <property type="component" value="Unassembled WGS sequence"/>
</dbReference>
<evidence type="ECO:0000313" key="3">
    <source>
        <dbReference type="Proteomes" id="UP000183983"/>
    </source>
</evidence>
<protein>
    <recommendedName>
        <fullName evidence="4">Phage terminase, small subunit</fullName>
    </recommendedName>
</protein>
<dbReference type="InterPro" id="IPR009305">
    <property type="entry name" value="Mpo1-like"/>
</dbReference>
<feature type="transmembrane region" description="Helical" evidence="1">
    <location>
        <begin position="50"/>
        <end position="68"/>
    </location>
</feature>
<organism evidence="2 3">
    <name type="scientific">Pseudomonas asturiensis</name>
    <dbReference type="NCBI Taxonomy" id="1190415"/>
    <lineage>
        <taxon>Bacteria</taxon>
        <taxon>Pseudomonadati</taxon>
        <taxon>Pseudomonadota</taxon>
        <taxon>Gammaproteobacteria</taxon>
        <taxon>Pseudomonadales</taxon>
        <taxon>Pseudomonadaceae</taxon>
        <taxon>Pseudomonas</taxon>
    </lineage>
</organism>
<name>A0A1M7PJT4_9PSED</name>
<evidence type="ECO:0000256" key="1">
    <source>
        <dbReference type="SAM" id="Phobius"/>
    </source>
</evidence>
<gene>
    <name evidence="2" type="ORF">SAMN05216593_11169</name>
</gene>
<keyword evidence="1" id="KW-0812">Transmembrane</keyword>
<evidence type="ECO:0008006" key="4">
    <source>
        <dbReference type="Google" id="ProtNLM"/>
    </source>
</evidence>
<dbReference type="Pfam" id="PF06127">
    <property type="entry name" value="Mpo1-like"/>
    <property type="match status" value="1"/>
</dbReference>
<proteinExistence type="predicted"/>
<dbReference type="EMBL" id="FRDA01000011">
    <property type="protein sequence ID" value="SHN17363.1"/>
    <property type="molecule type" value="Genomic_DNA"/>
</dbReference>
<evidence type="ECO:0000313" key="2">
    <source>
        <dbReference type="EMBL" id="SHN17363.1"/>
    </source>
</evidence>
<keyword evidence="1" id="KW-1133">Transmembrane helix</keyword>